<keyword evidence="9" id="KW-1185">Reference proteome</keyword>
<dbReference type="GO" id="GO:0000160">
    <property type="term" value="P:phosphorelay signal transduction system"/>
    <property type="evidence" value="ECO:0007669"/>
    <property type="project" value="UniProtKB-KW"/>
</dbReference>
<dbReference type="PANTHER" id="PTHR35807">
    <property type="entry name" value="TRANSCRIPTIONAL REGULATOR REDD-RELATED"/>
    <property type="match status" value="1"/>
</dbReference>
<dbReference type="InterPro" id="IPR036388">
    <property type="entry name" value="WH-like_DNA-bd_sf"/>
</dbReference>
<dbReference type="InterPro" id="IPR016032">
    <property type="entry name" value="Sig_transdc_resp-reg_C-effctor"/>
</dbReference>
<accession>A0A7X3LL71</accession>
<dbReference type="SUPFAM" id="SSF52172">
    <property type="entry name" value="CheY-like"/>
    <property type="match status" value="1"/>
</dbReference>
<dbReference type="Pfam" id="PF00072">
    <property type="entry name" value="Response_reg"/>
    <property type="match status" value="1"/>
</dbReference>
<dbReference type="SMART" id="SM00448">
    <property type="entry name" value="REC"/>
    <property type="match status" value="1"/>
</dbReference>
<keyword evidence="5" id="KW-0804">Transcription</keyword>
<keyword evidence="4" id="KW-0238">DNA-binding</keyword>
<feature type="modified residue" description="4-aspartylphosphate" evidence="6">
    <location>
        <position position="57"/>
    </location>
</feature>
<evidence type="ECO:0000256" key="6">
    <source>
        <dbReference type="PROSITE-ProRule" id="PRU00169"/>
    </source>
</evidence>
<evidence type="ECO:0000313" key="9">
    <source>
        <dbReference type="Proteomes" id="UP000460318"/>
    </source>
</evidence>
<reference evidence="8 9" key="1">
    <citation type="submission" date="2019-12" db="EMBL/GenBank/DDBJ databases">
        <title>Paenibacillus sp. nov., an endophytic bacterium isolated from the stem of Dendrobium.</title>
        <authorList>
            <person name="Zhao R."/>
        </authorList>
    </citation>
    <scope>NUCLEOTIDE SEQUENCE [LARGE SCALE GENOMIC DNA]</scope>
    <source>
        <strain evidence="8 9">HJL G12</strain>
    </source>
</reference>
<dbReference type="Gene3D" id="1.10.10.10">
    <property type="entry name" value="Winged helix-like DNA-binding domain superfamily/Winged helix DNA-binding domain"/>
    <property type="match status" value="1"/>
</dbReference>
<comment type="caution">
    <text evidence="8">The sequence shown here is derived from an EMBL/GenBank/DDBJ whole genome shotgun (WGS) entry which is preliminary data.</text>
</comment>
<dbReference type="InterPro" id="IPR001867">
    <property type="entry name" value="OmpR/PhoB-type_DNA-bd"/>
</dbReference>
<proteinExistence type="inferred from homology"/>
<keyword evidence="2" id="KW-0902">Two-component regulatory system</keyword>
<dbReference type="InterPro" id="IPR011990">
    <property type="entry name" value="TPR-like_helical_dom_sf"/>
</dbReference>
<dbReference type="InterPro" id="IPR011006">
    <property type="entry name" value="CheY-like_superfamily"/>
</dbReference>
<organism evidence="8 9">
    <name type="scientific">Paenibacillus dendrobii</name>
    <dbReference type="NCBI Taxonomy" id="2691084"/>
    <lineage>
        <taxon>Bacteria</taxon>
        <taxon>Bacillati</taxon>
        <taxon>Bacillota</taxon>
        <taxon>Bacilli</taxon>
        <taxon>Bacillales</taxon>
        <taxon>Paenibacillaceae</taxon>
        <taxon>Paenibacillus</taxon>
    </lineage>
</organism>
<dbReference type="GO" id="GO:0006355">
    <property type="term" value="P:regulation of DNA-templated transcription"/>
    <property type="evidence" value="ECO:0007669"/>
    <property type="project" value="InterPro"/>
</dbReference>
<feature type="domain" description="Response regulatory" evidence="7">
    <location>
        <begin position="2"/>
        <end position="120"/>
    </location>
</feature>
<comment type="similarity">
    <text evidence="1">Belongs to the AfsR/DnrI/RedD regulatory family.</text>
</comment>
<dbReference type="Gene3D" id="3.40.50.2300">
    <property type="match status" value="1"/>
</dbReference>
<dbReference type="EMBL" id="WUBI01000006">
    <property type="protein sequence ID" value="MWV47194.1"/>
    <property type="molecule type" value="Genomic_DNA"/>
</dbReference>
<evidence type="ECO:0000256" key="3">
    <source>
        <dbReference type="ARBA" id="ARBA00023015"/>
    </source>
</evidence>
<dbReference type="SUPFAM" id="SSF48452">
    <property type="entry name" value="TPR-like"/>
    <property type="match status" value="1"/>
</dbReference>
<sequence length="377" mass="43928">MKTIIVDDENLALRKMERLLQSQDGFNVNVELIGAFQSSRSALAIAAEKAPDLAFLDIEMPEMSGFELAERLMELHPSMQIVFVTAYQDFAVRAFEINALDYLLKPVHASRLAVTMNRVSQSSSAGPCQSASLCCLRSLHFIDQHQEAQSFPWKTLKAPELFAYLIYYRGKTVSKQTLMDLLWPDHDIKKATTQLHTAIYQIRRMIKTYELDIKIKYQDEGYRLEWGSVTLDAEEWETSLREAPAVMPGTLDMHMAIMDKYTGDFLEEHRYTWAEPEQERLRLLWLDHAKEIAECRFESAQYSEAIGMYQKMIEKLPYIEEGYAGLMRVYAMLHHPGEVRRVFQMLEESLLLEYGMSPSKELIEWYRKWERENSFIS</sequence>
<protein>
    <submittedName>
        <fullName evidence="8">Response regulator</fullName>
    </submittedName>
</protein>
<dbReference type="InterPro" id="IPR051677">
    <property type="entry name" value="AfsR-DnrI-RedD_regulator"/>
</dbReference>
<dbReference type="AlphaFoldDB" id="A0A7X3LL71"/>
<name>A0A7X3LL71_9BACL</name>
<evidence type="ECO:0000256" key="2">
    <source>
        <dbReference type="ARBA" id="ARBA00023012"/>
    </source>
</evidence>
<evidence type="ECO:0000256" key="5">
    <source>
        <dbReference type="ARBA" id="ARBA00023163"/>
    </source>
</evidence>
<dbReference type="Pfam" id="PF03704">
    <property type="entry name" value="BTAD"/>
    <property type="match status" value="1"/>
</dbReference>
<evidence type="ECO:0000256" key="4">
    <source>
        <dbReference type="ARBA" id="ARBA00023125"/>
    </source>
</evidence>
<dbReference type="InterPro" id="IPR001789">
    <property type="entry name" value="Sig_transdc_resp-reg_receiver"/>
</dbReference>
<keyword evidence="6" id="KW-0597">Phosphoprotein</keyword>
<dbReference type="GO" id="GO:0003677">
    <property type="term" value="F:DNA binding"/>
    <property type="evidence" value="ECO:0007669"/>
    <property type="project" value="UniProtKB-KW"/>
</dbReference>
<dbReference type="InterPro" id="IPR005158">
    <property type="entry name" value="BTAD"/>
</dbReference>
<evidence type="ECO:0000256" key="1">
    <source>
        <dbReference type="ARBA" id="ARBA00005820"/>
    </source>
</evidence>
<dbReference type="Proteomes" id="UP000460318">
    <property type="component" value="Unassembled WGS sequence"/>
</dbReference>
<dbReference type="PANTHER" id="PTHR35807:SF2">
    <property type="entry name" value="TRANSCRIPTIONAL ACTIVATOR DOMAIN"/>
    <property type="match status" value="1"/>
</dbReference>
<dbReference type="PROSITE" id="PS50110">
    <property type="entry name" value="RESPONSE_REGULATORY"/>
    <property type="match status" value="1"/>
</dbReference>
<dbReference type="Gene3D" id="1.25.40.10">
    <property type="entry name" value="Tetratricopeptide repeat domain"/>
    <property type="match status" value="1"/>
</dbReference>
<dbReference type="RefSeq" id="WP_160500778.1">
    <property type="nucleotide sequence ID" value="NZ_WUBI01000006.1"/>
</dbReference>
<evidence type="ECO:0000259" key="7">
    <source>
        <dbReference type="PROSITE" id="PS50110"/>
    </source>
</evidence>
<gene>
    <name evidence="8" type="ORF">GRF59_26730</name>
</gene>
<dbReference type="SMART" id="SM01043">
    <property type="entry name" value="BTAD"/>
    <property type="match status" value="1"/>
</dbReference>
<keyword evidence="3" id="KW-0805">Transcription regulation</keyword>
<evidence type="ECO:0000313" key="8">
    <source>
        <dbReference type="EMBL" id="MWV47194.1"/>
    </source>
</evidence>
<dbReference type="Pfam" id="PF00486">
    <property type="entry name" value="Trans_reg_C"/>
    <property type="match status" value="1"/>
</dbReference>
<dbReference type="SUPFAM" id="SSF46894">
    <property type="entry name" value="C-terminal effector domain of the bipartite response regulators"/>
    <property type="match status" value="1"/>
</dbReference>